<proteinExistence type="inferred from homology"/>
<reference evidence="8 9" key="1">
    <citation type="submission" date="2019-02" db="EMBL/GenBank/DDBJ databases">
        <title>Isolation and identification of novel species under the genus Muribaculum.</title>
        <authorList>
            <person name="Miyake S."/>
            <person name="Ding Y."/>
            <person name="Low A."/>
            <person name="Soh M."/>
            <person name="Seedorf H."/>
        </authorList>
    </citation>
    <scope>NUCLEOTIDE SEQUENCE [LARGE SCALE GENOMIC DNA]</scope>
    <source>
        <strain evidence="8 9">TLL-A3</strain>
    </source>
</reference>
<evidence type="ECO:0000313" key="9">
    <source>
        <dbReference type="Proteomes" id="UP000297635"/>
    </source>
</evidence>
<feature type="domain" description="Multidrug resistance protein MdtA-like barrel-sandwich hybrid" evidence="5">
    <location>
        <begin position="58"/>
        <end position="199"/>
    </location>
</feature>
<dbReference type="Gene3D" id="2.40.50.100">
    <property type="match status" value="1"/>
</dbReference>
<comment type="subcellular location">
    <subcellularLocation>
        <location evidence="1">Cell envelope</location>
    </subcellularLocation>
</comment>
<dbReference type="InterPro" id="IPR058625">
    <property type="entry name" value="MdtA-like_BSH"/>
</dbReference>
<dbReference type="GO" id="GO:0022857">
    <property type="term" value="F:transmembrane transporter activity"/>
    <property type="evidence" value="ECO:0007669"/>
    <property type="project" value="InterPro"/>
</dbReference>
<dbReference type="InterPro" id="IPR058626">
    <property type="entry name" value="MdtA-like_b-barrel"/>
</dbReference>
<evidence type="ECO:0000313" key="8">
    <source>
        <dbReference type="EMBL" id="TGG40175.1"/>
    </source>
</evidence>
<keyword evidence="3" id="KW-0175">Coiled coil</keyword>
<evidence type="ECO:0000259" key="5">
    <source>
        <dbReference type="Pfam" id="PF25917"/>
    </source>
</evidence>
<dbReference type="SUPFAM" id="SSF111369">
    <property type="entry name" value="HlyD-like secretion proteins"/>
    <property type="match status" value="1"/>
</dbReference>
<dbReference type="RefSeq" id="WP_135471188.1">
    <property type="nucleotide sequence ID" value="NZ_CASCNC010000012.1"/>
</dbReference>
<dbReference type="Proteomes" id="UP000297635">
    <property type="component" value="Unassembled WGS sequence"/>
</dbReference>
<dbReference type="GO" id="GO:0030313">
    <property type="term" value="C:cell envelope"/>
    <property type="evidence" value="ECO:0007669"/>
    <property type="project" value="UniProtKB-SubCell"/>
</dbReference>
<evidence type="ECO:0000259" key="4">
    <source>
        <dbReference type="Pfam" id="PF25876"/>
    </source>
</evidence>
<feature type="coiled-coil region" evidence="3">
    <location>
        <begin position="136"/>
        <end position="163"/>
    </location>
</feature>
<dbReference type="InterPro" id="IPR006143">
    <property type="entry name" value="RND_pump_MFP"/>
</dbReference>
<dbReference type="PANTHER" id="PTHR30158:SF23">
    <property type="entry name" value="MULTIDRUG RESISTANCE PROTEIN MEXA"/>
    <property type="match status" value="1"/>
</dbReference>
<dbReference type="Gene3D" id="2.40.30.170">
    <property type="match status" value="1"/>
</dbReference>
<dbReference type="Pfam" id="PF25876">
    <property type="entry name" value="HH_MFP_RND"/>
    <property type="match status" value="1"/>
</dbReference>
<organism evidence="8 9">
    <name type="scientific">Duncaniella freteri</name>
    <dbReference type="NCBI Taxonomy" id="2530391"/>
    <lineage>
        <taxon>Bacteria</taxon>
        <taxon>Pseudomonadati</taxon>
        <taxon>Bacteroidota</taxon>
        <taxon>Bacteroidia</taxon>
        <taxon>Bacteroidales</taxon>
        <taxon>Muribaculaceae</taxon>
        <taxon>Duncaniella</taxon>
    </lineage>
</organism>
<dbReference type="Gene3D" id="1.10.287.470">
    <property type="entry name" value="Helix hairpin bin"/>
    <property type="match status" value="1"/>
</dbReference>
<feature type="domain" description="Multidrug resistance protein MdtA-like C-terminal permuted SH3" evidence="7">
    <location>
        <begin position="296"/>
        <end position="353"/>
    </location>
</feature>
<evidence type="ECO:0000256" key="2">
    <source>
        <dbReference type="ARBA" id="ARBA00009477"/>
    </source>
</evidence>
<keyword evidence="9" id="KW-1185">Reference proteome</keyword>
<dbReference type="GO" id="GO:0005886">
    <property type="term" value="C:plasma membrane"/>
    <property type="evidence" value="ECO:0007669"/>
    <property type="project" value="TreeGrafter"/>
</dbReference>
<comment type="caution">
    <text evidence="8">The sequence shown here is derived from an EMBL/GenBank/DDBJ whole genome shotgun (WGS) entry which is preliminary data.</text>
</comment>
<dbReference type="InterPro" id="IPR058624">
    <property type="entry name" value="MdtA-like_HH"/>
</dbReference>
<name>A0A4Z0V8S0_9BACT</name>
<sequence length="370" mass="39544">MKLSCIAIVVGAVALTLSSCSEKKTAAKAQVSYPTQVIDLADRTLKSDFAASVTGCQTVEVRPQIDGMLTRICIREGDPVRKGQVLFEIDPAQFQAAYDIAAANVQSAEASVSTARLVLDSNAELYEEKVISDFELNTAKNELAEANARLKLAKAELEKAATNLSYTQVKSPVSGVASMIPYRVGALVSPSVAQPLVTVSDDGEIYAYFSMSESQMLDMVQQYGSMKKAIEDMPEVEFRMSNGRMYPSKGHIDAVSGTINSSTGALSFRAVFPNPDRILRDGGTGTVIIPTAVKDCIVIPQGATYELQDKVFVYKVIDGKASSSEIKVLSQSNGKEYVVTEGLQPGDVIVSEGAGLIKEGTVINAKTDAK</sequence>
<gene>
    <name evidence="8" type="ORF">EZ315_05475</name>
</gene>
<dbReference type="PANTHER" id="PTHR30158">
    <property type="entry name" value="ACRA/E-RELATED COMPONENT OF DRUG EFFLUX TRANSPORTER"/>
    <property type="match status" value="1"/>
</dbReference>
<dbReference type="Pfam" id="PF25944">
    <property type="entry name" value="Beta-barrel_RND"/>
    <property type="match status" value="1"/>
</dbReference>
<evidence type="ECO:0000256" key="3">
    <source>
        <dbReference type="SAM" id="Coils"/>
    </source>
</evidence>
<dbReference type="Gene3D" id="2.40.420.20">
    <property type="match status" value="1"/>
</dbReference>
<comment type="similarity">
    <text evidence="2">Belongs to the membrane fusion protein (MFP) (TC 8.A.1) family.</text>
</comment>
<dbReference type="GeneID" id="82149237"/>
<feature type="domain" description="Multidrug resistance protein MdtA-like beta-barrel" evidence="6">
    <location>
        <begin position="205"/>
        <end position="288"/>
    </location>
</feature>
<feature type="domain" description="Multidrug resistance protein MdtA-like alpha-helical hairpin" evidence="4">
    <location>
        <begin position="99"/>
        <end position="167"/>
    </location>
</feature>
<evidence type="ECO:0000259" key="6">
    <source>
        <dbReference type="Pfam" id="PF25944"/>
    </source>
</evidence>
<evidence type="ECO:0000259" key="7">
    <source>
        <dbReference type="Pfam" id="PF25967"/>
    </source>
</evidence>
<accession>A0A4Z0V8S0</accession>
<dbReference type="InterPro" id="IPR058627">
    <property type="entry name" value="MdtA-like_C"/>
</dbReference>
<dbReference type="EMBL" id="SJSA01000001">
    <property type="protein sequence ID" value="TGG40175.1"/>
    <property type="molecule type" value="Genomic_DNA"/>
</dbReference>
<dbReference type="NCBIfam" id="TIGR01730">
    <property type="entry name" value="RND_mfp"/>
    <property type="match status" value="1"/>
</dbReference>
<dbReference type="Pfam" id="PF25917">
    <property type="entry name" value="BSH_RND"/>
    <property type="match status" value="1"/>
</dbReference>
<dbReference type="GO" id="GO:0046677">
    <property type="term" value="P:response to antibiotic"/>
    <property type="evidence" value="ECO:0007669"/>
    <property type="project" value="TreeGrafter"/>
</dbReference>
<dbReference type="Pfam" id="PF25967">
    <property type="entry name" value="RND-MFP_C"/>
    <property type="match status" value="1"/>
</dbReference>
<evidence type="ECO:0000256" key="1">
    <source>
        <dbReference type="ARBA" id="ARBA00004196"/>
    </source>
</evidence>
<dbReference type="AlphaFoldDB" id="A0A4Z0V8S0"/>
<dbReference type="PROSITE" id="PS51257">
    <property type="entry name" value="PROKAR_LIPOPROTEIN"/>
    <property type="match status" value="1"/>
</dbReference>
<protein>
    <submittedName>
        <fullName evidence="8">Efflux RND transporter periplasmic adaptor subunit</fullName>
    </submittedName>
</protein>